<dbReference type="Proteomes" id="UP000681075">
    <property type="component" value="Unassembled WGS sequence"/>
</dbReference>
<dbReference type="AlphaFoldDB" id="A0A8S8X6G8"/>
<evidence type="ECO:0000313" key="2">
    <source>
        <dbReference type="Proteomes" id="UP000681075"/>
    </source>
</evidence>
<reference evidence="1" key="1">
    <citation type="submission" date="2021-02" db="EMBL/GenBank/DDBJ databases">
        <title>Genome sequence of Rhodospirillales sp. strain TMPK1 isolated from soil.</title>
        <authorList>
            <person name="Nakai R."/>
            <person name="Kusada H."/>
            <person name="Tamaki H."/>
        </authorList>
    </citation>
    <scope>NUCLEOTIDE SEQUENCE</scope>
    <source>
        <strain evidence="1">TMPK1</strain>
    </source>
</reference>
<evidence type="ECO:0000313" key="1">
    <source>
        <dbReference type="EMBL" id="GIL38768.1"/>
    </source>
</evidence>
<sequence>MFYLLLTLLLPPPRDEEDSRNALARLQKRAWAFYEERTKGDVDRSD</sequence>
<keyword evidence="2" id="KW-1185">Reference proteome</keyword>
<dbReference type="RefSeq" id="WP_420241828.1">
    <property type="nucleotide sequence ID" value="NZ_BOPV01000001.1"/>
</dbReference>
<name>A0A8S8X6G8_9PROT</name>
<dbReference type="EMBL" id="BOPV01000001">
    <property type="protein sequence ID" value="GIL38768.1"/>
    <property type="molecule type" value="Genomic_DNA"/>
</dbReference>
<protein>
    <submittedName>
        <fullName evidence="1">Uncharacterized protein</fullName>
    </submittedName>
</protein>
<gene>
    <name evidence="1" type="ORF">TMPK1_10050</name>
</gene>
<proteinExistence type="predicted"/>
<organism evidence="1 2">
    <name type="scientific">Roseiterribacter gracilis</name>
    <dbReference type="NCBI Taxonomy" id="2812848"/>
    <lineage>
        <taxon>Bacteria</taxon>
        <taxon>Pseudomonadati</taxon>
        <taxon>Pseudomonadota</taxon>
        <taxon>Alphaproteobacteria</taxon>
        <taxon>Rhodospirillales</taxon>
        <taxon>Roseiterribacteraceae</taxon>
        <taxon>Roseiterribacter</taxon>
    </lineage>
</organism>
<accession>A0A8S8X6G8</accession>
<comment type="caution">
    <text evidence="1">The sequence shown here is derived from an EMBL/GenBank/DDBJ whole genome shotgun (WGS) entry which is preliminary data.</text>
</comment>